<evidence type="ECO:0000259" key="11">
    <source>
        <dbReference type="Pfam" id="PF07730"/>
    </source>
</evidence>
<keyword evidence="5" id="KW-0547">Nucleotide-binding</keyword>
<feature type="transmembrane region" description="Helical" evidence="9">
    <location>
        <begin position="77"/>
        <end position="96"/>
    </location>
</feature>
<dbReference type="CDD" id="cd16917">
    <property type="entry name" value="HATPase_UhpB-NarQ-NarX-like"/>
    <property type="match status" value="1"/>
</dbReference>
<dbReference type="OrthoDB" id="227596at2"/>
<evidence type="ECO:0000256" key="3">
    <source>
        <dbReference type="ARBA" id="ARBA00022553"/>
    </source>
</evidence>
<name>A0A5C4JDM8_9ACTN</name>
<dbReference type="PANTHER" id="PTHR24421">
    <property type="entry name" value="NITRATE/NITRITE SENSOR PROTEIN NARX-RELATED"/>
    <property type="match status" value="1"/>
</dbReference>
<keyword evidence="9" id="KW-0812">Transmembrane</keyword>
<evidence type="ECO:0000313" key="13">
    <source>
        <dbReference type="Proteomes" id="UP000309174"/>
    </source>
</evidence>
<dbReference type="GO" id="GO:0046983">
    <property type="term" value="F:protein dimerization activity"/>
    <property type="evidence" value="ECO:0007669"/>
    <property type="project" value="InterPro"/>
</dbReference>
<evidence type="ECO:0000313" key="12">
    <source>
        <dbReference type="EMBL" id="TMR00200.1"/>
    </source>
</evidence>
<keyword evidence="13" id="KW-1185">Reference proteome</keyword>
<keyword evidence="9" id="KW-0472">Membrane</keyword>
<feature type="domain" description="Signal transduction histidine kinase subgroup 3 dimerisation and phosphoacceptor" evidence="11">
    <location>
        <begin position="153"/>
        <end position="215"/>
    </location>
</feature>
<keyword evidence="9" id="KW-1133">Transmembrane helix</keyword>
<comment type="caution">
    <text evidence="12">The sequence shown here is derived from an EMBL/GenBank/DDBJ whole genome shotgun (WGS) entry which is preliminary data.</text>
</comment>
<dbReference type="InterPro" id="IPR036890">
    <property type="entry name" value="HATPase_C_sf"/>
</dbReference>
<dbReference type="Proteomes" id="UP000309174">
    <property type="component" value="Unassembled WGS sequence"/>
</dbReference>
<dbReference type="GO" id="GO:0005524">
    <property type="term" value="F:ATP binding"/>
    <property type="evidence" value="ECO:0007669"/>
    <property type="project" value="UniProtKB-KW"/>
</dbReference>
<gene>
    <name evidence="12" type="ORF">ETD83_17245</name>
</gene>
<dbReference type="GO" id="GO:0016020">
    <property type="term" value="C:membrane"/>
    <property type="evidence" value="ECO:0007669"/>
    <property type="project" value="InterPro"/>
</dbReference>
<organism evidence="12 13">
    <name type="scientific">Actinomadura soli</name>
    <dbReference type="NCBI Taxonomy" id="2508997"/>
    <lineage>
        <taxon>Bacteria</taxon>
        <taxon>Bacillati</taxon>
        <taxon>Actinomycetota</taxon>
        <taxon>Actinomycetes</taxon>
        <taxon>Streptosporangiales</taxon>
        <taxon>Thermomonosporaceae</taxon>
        <taxon>Actinomadura</taxon>
    </lineage>
</organism>
<keyword evidence="3" id="KW-0597">Phosphoprotein</keyword>
<dbReference type="Pfam" id="PF07730">
    <property type="entry name" value="HisKA_3"/>
    <property type="match status" value="1"/>
</dbReference>
<dbReference type="AlphaFoldDB" id="A0A5C4JDM8"/>
<keyword evidence="6 12" id="KW-0418">Kinase</keyword>
<keyword evidence="4" id="KW-0808">Transferase</keyword>
<dbReference type="PANTHER" id="PTHR24421:SF10">
    <property type="entry name" value="NITRATE_NITRITE SENSOR PROTEIN NARQ"/>
    <property type="match status" value="1"/>
</dbReference>
<dbReference type="EC" id="2.7.13.3" evidence="2"/>
<feature type="transmembrane region" description="Helical" evidence="9">
    <location>
        <begin position="37"/>
        <end position="56"/>
    </location>
</feature>
<evidence type="ECO:0000256" key="5">
    <source>
        <dbReference type="ARBA" id="ARBA00022741"/>
    </source>
</evidence>
<feature type="domain" description="Histidine kinase/HSP90-like ATPase" evidence="10">
    <location>
        <begin position="263"/>
        <end position="353"/>
    </location>
</feature>
<dbReference type="EMBL" id="VCKW01000079">
    <property type="protein sequence ID" value="TMR00200.1"/>
    <property type="molecule type" value="Genomic_DNA"/>
</dbReference>
<evidence type="ECO:0000256" key="4">
    <source>
        <dbReference type="ARBA" id="ARBA00022679"/>
    </source>
</evidence>
<dbReference type="InterPro" id="IPR050482">
    <property type="entry name" value="Sensor_HK_TwoCompSys"/>
</dbReference>
<evidence type="ECO:0000259" key="10">
    <source>
        <dbReference type="Pfam" id="PF02518"/>
    </source>
</evidence>
<feature type="transmembrane region" description="Helical" evidence="9">
    <location>
        <begin position="102"/>
        <end position="123"/>
    </location>
</feature>
<evidence type="ECO:0000256" key="6">
    <source>
        <dbReference type="ARBA" id="ARBA00022777"/>
    </source>
</evidence>
<keyword evidence="7" id="KW-0067">ATP-binding</keyword>
<accession>A0A5C4JDM8</accession>
<dbReference type="Gene3D" id="3.30.565.10">
    <property type="entry name" value="Histidine kinase-like ATPase, C-terminal domain"/>
    <property type="match status" value="1"/>
</dbReference>
<comment type="catalytic activity">
    <reaction evidence="1">
        <text>ATP + protein L-histidine = ADP + protein N-phospho-L-histidine.</text>
        <dbReference type="EC" id="2.7.13.3"/>
    </reaction>
</comment>
<evidence type="ECO:0000256" key="7">
    <source>
        <dbReference type="ARBA" id="ARBA00022840"/>
    </source>
</evidence>
<dbReference type="Pfam" id="PF02518">
    <property type="entry name" value="HATPase_c"/>
    <property type="match status" value="1"/>
</dbReference>
<dbReference type="GO" id="GO:0000155">
    <property type="term" value="F:phosphorelay sensor kinase activity"/>
    <property type="evidence" value="ECO:0007669"/>
    <property type="project" value="InterPro"/>
</dbReference>
<dbReference type="InterPro" id="IPR011712">
    <property type="entry name" value="Sig_transdc_His_kin_sub3_dim/P"/>
</dbReference>
<evidence type="ECO:0000256" key="2">
    <source>
        <dbReference type="ARBA" id="ARBA00012438"/>
    </source>
</evidence>
<dbReference type="SUPFAM" id="SSF55874">
    <property type="entry name" value="ATPase domain of HSP90 chaperone/DNA topoisomerase II/histidine kinase"/>
    <property type="match status" value="1"/>
</dbReference>
<reference evidence="12 13" key="1">
    <citation type="submission" date="2019-05" db="EMBL/GenBank/DDBJ databases">
        <title>Draft genome sequence of Actinomadura sp. 14C53.</title>
        <authorList>
            <person name="Saricaoglu S."/>
            <person name="Isik K."/>
        </authorList>
    </citation>
    <scope>NUCLEOTIDE SEQUENCE [LARGE SCALE GENOMIC DNA]</scope>
    <source>
        <strain evidence="12 13">14C53</strain>
    </source>
</reference>
<proteinExistence type="predicted"/>
<keyword evidence="8" id="KW-0902">Two-component regulatory system</keyword>
<evidence type="ECO:0000256" key="1">
    <source>
        <dbReference type="ARBA" id="ARBA00000085"/>
    </source>
</evidence>
<protein>
    <recommendedName>
        <fullName evidence="2">histidine kinase</fullName>
        <ecNumber evidence="2">2.7.13.3</ecNumber>
    </recommendedName>
</protein>
<sequence length="358" mass="38590">MGEVAITYLGWRPALWLALPLGLAVGAAAWWRRRRPVLFVLAALAGWVVLSAYVAVMVAQYTLARQMASQRTRSQRAVRIGLLAGTVLVVGIPIWRAAGADAAMSIAAVICGIPALLGLYVGAQSELIARMRERAERAEREQHQRILQARSAERAQIARDMHDVVTHRVSLMVLHATALEVARDQDATAIGTQIGVIGRETLDELRSLVEVLRADGDTTAPLAPQPTLADLGDLVEASRRLGMPVTLEMVDDCDTALPALVEHAAYRVVQEALTNVHKHAATAPTHVRLHHTHDALHLRVTNGRAPRAGHTELPAGGHGLLGVAERVRLVGGELTARPTTEGGFDITAEVPLTRQHTP</sequence>
<evidence type="ECO:0000256" key="9">
    <source>
        <dbReference type="SAM" id="Phobius"/>
    </source>
</evidence>
<dbReference type="Gene3D" id="1.20.5.1930">
    <property type="match status" value="1"/>
</dbReference>
<evidence type="ECO:0000256" key="8">
    <source>
        <dbReference type="ARBA" id="ARBA00023012"/>
    </source>
</evidence>
<dbReference type="InterPro" id="IPR003594">
    <property type="entry name" value="HATPase_dom"/>
</dbReference>
<feature type="transmembrane region" description="Helical" evidence="9">
    <location>
        <begin position="14"/>
        <end position="31"/>
    </location>
</feature>